<dbReference type="AlphaFoldDB" id="A0A9P6L909"/>
<feature type="region of interest" description="Disordered" evidence="1">
    <location>
        <begin position="135"/>
        <end position="156"/>
    </location>
</feature>
<evidence type="ECO:0000256" key="1">
    <source>
        <dbReference type="SAM" id="MobiDB-lite"/>
    </source>
</evidence>
<reference evidence="3" key="2">
    <citation type="submission" date="2020-11" db="EMBL/GenBank/DDBJ databases">
        <authorList>
            <consortium name="DOE Joint Genome Institute"/>
            <person name="Kuo A."/>
            <person name="Miyauchi S."/>
            <person name="Kiss E."/>
            <person name="Drula E."/>
            <person name="Kohler A."/>
            <person name="Sanchez-Garcia M."/>
            <person name="Andreopoulos B."/>
            <person name="Barry K.W."/>
            <person name="Bonito G."/>
            <person name="Buee M."/>
            <person name="Carver A."/>
            <person name="Chen C."/>
            <person name="Cichocki N."/>
            <person name="Clum A."/>
            <person name="Culley D."/>
            <person name="Crous P.W."/>
            <person name="Fauchery L."/>
            <person name="Girlanda M."/>
            <person name="Hayes R."/>
            <person name="Keri Z."/>
            <person name="Labutti K."/>
            <person name="Lipzen A."/>
            <person name="Lombard V."/>
            <person name="Magnuson J."/>
            <person name="Maillard F."/>
            <person name="Morin E."/>
            <person name="Murat C."/>
            <person name="Nolan M."/>
            <person name="Ohm R."/>
            <person name="Pangilinan J."/>
            <person name="Pereira M."/>
            <person name="Perotto S."/>
            <person name="Peter M."/>
            <person name="Riley R."/>
            <person name="Sitrit Y."/>
            <person name="Stielow B."/>
            <person name="Szollosi G."/>
            <person name="Zifcakova L."/>
            <person name="Stursova M."/>
            <person name="Spatafora J.W."/>
            <person name="Tedersoo L."/>
            <person name="Vaario L.-M."/>
            <person name="Yamada A."/>
            <person name="Yan M."/>
            <person name="Wang P."/>
            <person name="Xu J."/>
            <person name="Bruns T."/>
            <person name="Baldrian P."/>
            <person name="Vilgalys R."/>
            <person name="Henrissat B."/>
            <person name="Grigoriev I.V."/>
            <person name="Hibbett D."/>
            <person name="Nagy L.G."/>
            <person name="Martin F.M."/>
        </authorList>
    </citation>
    <scope>NUCLEOTIDE SEQUENCE</scope>
    <source>
        <strain evidence="3">UH-Tt-Lm1</strain>
    </source>
</reference>
<dbReference type="OrthoDB" id="10385772at2759"/>
<protein>
    <recommendedName>
        <fullName evidence="2">C2H2-type domain-containing protein</fullName>
    </recommendedName>
</protein>
<comment type="caution">
    <text evidence="3">The sequence shown here is derived from an EMBL/GenBank/DDBJ whole genome shotgun (WGS) entry which is preliminary data.</text>
</comment>
<evidence type="ECO:0000313" key="4">
    <source>
        <dbReference type="Proteomes" id="UP000736335"/>
    </source>
</evidence>
<dbReference type="EMBL" id="WIUZ02000004">
    <property type="protein sequence ID" value="KAF9788539.1"/>
    <property type="molecule type" value="Genomic_DNA"/>
</dbReference>
<dbReference type="PROSITE" id="PS00028">
    <property type="entry name" value="ZINC_FINGER_C2H2_1"/>
    <property type="match status" value="1"/>
</dbReference>
<sequence>MAFGSGDYLYCSHSTCRRRFCSESALATHYGTFHGRPTCDTCGKKLKKSGQHTCTLLDTSACLENYPALDFVSHSPDLDYGYDTENAEHVDIFSPPSFTTNDMQRDGAYSPPFHFDGFYRTQFSSSSLGSLVNDDDDASSCTPPITEDSSSGDCDSDSCEIWEDHGGLDEYVDFYDDHRYDDGTKDESALPFHAHLSLALKQLIGTSVEDGDDWDEEDSDYLGPTPKWLYSFYDDEHYFDREAESNDPSFLSQSLNTLWNPQAPGIKLA</sequence>
<reference evidence="3" key="1">
    <citation type="journal article" date="2020" name="Nat. Commun.">
        <title>Large-scale genome sequencing of mycorrhizal fungi provides insights into the early evolution of symbiotic traits.</title>
        <authorList>
            <person name="Miyauchi S."/>
            <person name="Kiss E."/>
            <person name="Kuo A."/>
            <person name="Drula E."/>
            <person name="Kohler A."/>
            <person name="Sanchez-Garcia M."/>
            <person name="Morin E."/>
            <person name="Andreopoulos B."/>
            <person name="Barry K.W."/>
            <person name="Bonito G."/>
            <person name="Buee M."/>
            <person name="Carver A."/>
            <person name="Chen C."/>
            <person name="Cichocki N."/>
            <person name="Clum A."/>
            <person name="Culley D."/>
            <person name="Crous P.W."/>
            <person name="Fauchery L."/>
            <person name="Girlanda M."/>
            <person name="Hayes R.D."/>
            <person name="Keri Z."/>
            <person name="LaButti K."/>
            <person name="Lipzen A."/>
            <person name="Lombard V."/>
            <person name="Magnuson J."/>
            <person name="Maillard F."/>
            <person name="Murat C."/>
            <person name="Nolan M."/>
            <person name="Ohm R.A."/>
            <person name="Pangilinan J."/>
            <person name="Pereira M.F."/>
            <person name="Perotto S."/>
            <person name="Peter M."/>
            <person name="Pfister S."/>
            <person name="Riley R."/>
            <person name="Sitrit Y."/>
            <person name="Stielow J.B."/>
            <person name="Szollosi G."/>
            <person name="Zifcakova L."/>
            <person name="Stursova M."/>
            <person name="Spatafora J.W."/>
            <person name="Tedersoo L."/>
            <person name="Vaario L.M."/>
            <person name="Yamada A."/>
            <person name="Yan M."/>
            <person name="Wang P."/>
            <person name="Xu J."/>
            <person name="Bruns T."/>
            <person name="Baldrian P."/>
            <person name="Vilgalys R."/>
            <person name="Dunand C."/>
            <person name="Henrissat B."/>
            <person name="Grigoriev I.V."/>
            <person name="Hibbett D."/>
            <person name="Nagy L.G."/>
            <person name="Martin F.M."/>
        </authorList>
    </citation>
    <scope>NUCLEOTIDE SEQUENCE</scope>
    <source>
        <strain evidence="3">UH-Tt-Lm1</strain>
    </source>
</reference>
<evidence type="ECO:0000259" key="2">
    <source>
        <dbReference type="PROSITE" id="PS00028"/>
    </source>
</evidence>
<keyword evidence="4" id="KW-1185">Reference proteome</keyword>
<dbReference type="InterPro" id="IPR013087">
    <property type="entry name" value="Znf_C2H2_type"/>
</dbReference>
<gene>
    <name evidence="3" type="ORF">BJ322DRAFT_1049427</name>
</gene>
<dbReference type="Proteomes" id="UP000736335">
    <property type="component" value="Unassembled WGS sequence"/>
</dbReference>
<feature type="domain" description="C2H2-type" evidence="2">
    <location>
        <begin position="11"/>
        <end position="34"/>
    </location>
</feature>
<name>A0A9P6L909_9AGAM</name>
<evidence type="ECO:0000313" key="3">
    <source>
        <dbReference type="EMBL" id="KAF9788539.1"/>
    </source>
</evidence>
<organism evidence="3 4">
    <name type="scientific">Thelephora terrestris</name>
    <dbReference type="NCBI Taxonomy" id="56493"/>
    <lineage>
        <taxon>Eukaryota</taxon>
        <taxon>Fungi</taxon>
        <taxon>Dikarya</taxon>
        <taxon>Basidiomycota</taxon>
        <taxon>Agaricomycotina</taxon>
        <taxon>Agaricomycetes</taxon>
        <taxon>Thelephorales</taxon>
        <taxon>Thelephoraceae</taxon>
        <taxon>Thelephora</taxon>
    </lineage>
</organism>
<accession>A0A9P6L909</accession>
<proteinExistence type="predicted"/>